<dbReference type="Gene3D" id="1.25.40.20">
    <property type="entry name" value="Ankyrin repeat-containing domain"/>
    <property type="match status" value="1"/>
</dbReference>
<keyword evidence="2" id="KW-1185">Reference proteome</keyword>
<protein>
    <submittedName>
        <fullName evidence="1">Uncharacterized protein</fullName>
    </submittedName>
</protein>
<dbReference type="InterPro" id="IPR052050">
    <property type="entry name" value="SecEffector_AnkRepeat"/>
</dbReference>
<dbReference type="InterPro" id="IPR036770">
    <property type="entry name" value="Ankyrin_rpt-contain_sf"/>
</dbReference>
<dbReference type="PANTHER" id="PTHR46586:SF3">
    <property type="entry name" value="ANKYRIN REPEAT-CONTAINING PROTEIN"/>
    <property type="match status" value="1"/>
</dbReference>
<comment type="caution">
    <text evidence="1">The sequence shown here is derived from an EMBL/GenBank/DDBJ whole genome shotgun (WGS) entry which is preliminary data.</text>
</comment>
<gene>
    <name evidence="1" type="ORF">V7S43_010068</name>
</gene>
<accession>A0ABD3FD79</accession>
<proteinExistence type="predicted"/>
<dbReference type="Proteomes" id="UP001632037">
    <property type="component" value="Unassembled WGS sequence"/>
</dbReference>
<evidence type="ECO:0000313" key="2">
    <source>
        <dbReference type="Proteomes" id="UP001632037"/>
    </source>
</evidence>
<evidence type="ECO:0000313" key="1">
    <source>
        <dbReference type="EMBL" id="KAL3664890.1"/>
    </source>
</evidence>
<sequence length="306" mass="34277">MDFPLFTAVSIVCRECLASRRGDLPHVARSIDGYLDTVSTKWTVATGYAHSSLRLLQFLSARESPELDPSYRWSILNDAAASAAVQGDLASLKWLVEDYCPDHFLTKAVLAAASGGHLDILKWIYVDHRNLGYWGGMEIGRPIWKQDNDVIEWLKANAEPHSECAAKLILVAAAQGDQGLVEWIHRLYGIGADGAKRTAQDKYHWKLVQWIFENCELEDRSVNFDRAAGNGCLWFLKWAVEQGLATSGDRTVGVAADHGRLEIVQWLHDELGEQRMGAAFEKAALNGDLDALRLRWMELRGKGSWR</sequence>
<dbReference type="PANTHER" id="PTHR46586">
    <property type="entry name" value="ANKYRIN REPEAT-CONTAINING PROTEIN"/>
    <property type="match status" value="1"/>
</dbReference>
<dbReference type="EMBL" id="JBIMZQ010000022">
    <property type="protein sequence ID" value="KAL3664890.1"/>
    <property type="molecule type" value="Genomic_DNA"/>
</dbReference>
<reference evidence="1 2" key="1">
    <citation type="submission" date="2024-09" db="EMBL/GenBank/DDBJ databases">
        <title>Genome sequencing and assembly of Phytophthora oleae, isolate VK10A, causative agent of rot of olive drupes.</title>
        <authorList>
            <person name="Conti Taguali S."/>
            <person name="Riolo M."/>
            <person name="La Spada F."/>
            <person name="Cacciola S.O."/>
            <person name="Dionisio G."/>
        </authorList>
    </citation>
    <scope>NUCLEOTIDE SEQUENCE [LARGE SCALE GENOMIC DNA]</scope>
    <source>
        <strain evidence="1 2">VK10A</strain>
    </source>
</reference>
<organism evidence="1 2">
    <name type="scientific">Phytophthora oleae</name>
    <dbReference type="NCBI Taxonomy" id="2107226"/>
    <lineage>
        <taxon>Eukaryota</taxon>
        <taxon>Sar</taxon>
        <taxon>Stramenopiles</taxon>
        <taxon>Oomycota</taxon>
        <taxon>Peronosporomycetes</taxon>
        <taxon>Peronosporales</taxon>
        <taxon>Peronosporaceae</taxon>
        <taxon>Phytophthora</taxon>
    </lineage>
</organism>
<name>A0ABD3FD79_9STRA</name>
<dbReference type="AlphaFoldDB" id="A0ABD3FD79"/>